<evidence type="ECO:0000259" key="2">
    <source>
        <dbReference type="PROSITE" id="PS50828"/>
    </source>
</evidence>
<comment type="caution">
    <text evidence="3">The sequence shown here is derived from an EMBL/GenBank/DDBJ whole genome shotgun (WGS) entry which is preliminary data.</text>
</comment>
<dbReference type="Gene3D" id="3.30.1370.110">
    <property type="match status" value="1"/>
</dbReference>
<evidence type="ECO:0000313" key="4">
    <source>
        <dbReference type="Proteomes" id="UP001151234"/>
    </source>
</evidence>
<gene>
    <name evidence="3" type="ORF">OQ273_20450</name>
</gene>
<dbReference type="Pfam" id="PF01713">
    <property type="entry name" value="Smr"/>
    <property type="match status" value="1"/>
</dbReference>
<accession>A0A9X3UMA1</accession>
<evidence type="ECO:0000313" key="3">
    <source>
        <dbReference type="EMBL" id="MDA5400956.1"/>
    </source>
</evidence>
<dbReference type="EMBL" id="JAPJZI010000001">
    <property type="protein sequence ID" value="MDA5400956.1"/>
    <property type="molecule type" value="Genomic_DNA"/>
</dbReference>
<feature type="region of interest" description="Disordered" evidence="1">
    <location>
        <begin position="27"/>
        <end position="80"/>
    </location>
</feature>
<dbReference type="InterPro" id="IPR036063">
    <property type="entry name" value="Smr_dom_sf"/>
</dbReference>
<dbReference type="SMART" id="SM00463">
    <property type="entry name" value="SMR"/>
    <property type="match status" value="1"/>
</dbReference>
<proteinExistence type="predicted"/>
<sequence length="187" mass="20251">MSGGKKRKLTAEDRILWGQVARTVDPLPGRMDELLSSETDKPPPQEDGLKKTLKPTTTAKMPSAARKPPKSDVSPTLHPIDKPVYGKIAKGRVPLEARIDLHGLRQDEAHDMLYGFLQNAHARGLRYVLVITGKGSSPGGGVLRRAVPRWLASVPFRGLASGVEPAARGHGGDGALYVRVKKKARET</sequence>
<dbReference type="InterPro" id="IPR002625">
    <property type="entry name" value="Smr_dom"/>
</dbReference>
<name>A0A9X3UMA1_9HYPH</name>
<dbReference type="AlphaFoldDB" id="A0A9X3UMA1"/>
<dbReference type="Proteomes" id="UP001151234">
    <property type="component" value="Unassembled WGS sequence"/>
</dbReference>
<reference evidence="3" key="1">
    <citation type="submission" date="2022-11" db="EMBL/GenBank/DDBJ databases">
        <title>Draft genome sequence of Hoeflea poritis E7-10 and Hoeflea prorocentri PM5-8, separated from scleractinian coral Porites lutea and marine dinoflagellate.</title>
        <authorList>
            <person name="Zhang G."/>
            <person name="Wei Q."/>
            <person name="Cai L."/>
        </authorList>
    </citation>
    <scope>NUCLEOTIDE SEQUENCE</scope>
    <source>
        <strain evidence="3">PM5-8</strain>
    </source>
</reference>
<protein>
    <submittedName>
        <fullName evidence="3">Smr/MutS family protein</fullName>
    </submittedName>
</protein>
<dbReference type="RefSeq" id="WP_267992771.1">
    <property type="nucleotide sequence ID" value="NZ_JAPJZI010000001.1"/>
</dbReference>
<organism evidence="3 4">
    <name type="scientific">Hoeflea prorocentri</name>
    <dbReference type="NCBI Taxonomy" id="1922333"/>
    <lineage>
        <taxon>Bacteria</taxon>
        <taxon>Pseudomonadati</taxon>
        <taxon>Pseudomonadota</taxon>
        <taxon>Alphaproteobacteria</taxon>
        <taxon>Hyphomicrobiales</taxon>
        <taxon>Rhizobiaceae</taxon>
        <taxon>Hoeflea</taxon>
    </lineage>
</organism>
<dbReference type="PROSITE" id="PS50828">
    <property type="entry name" value="SMR"/>
    <property type="match status" value="1"/>
</dbReference>
<keyword evidence="4" id="KW-1185">Reference proteome</keyword>
<feature type="domain" description="Smr" evidence="2">
    <location>
        <begin position="99"/>
        <end position="181"/>
    </location>
</feature>
<feature type="compositionally biased region" description="Basic and acidic residues" evidence="1">
    <location>
        <begin position="30"/>
        <end position="50"/>
    </location>
</feature>
<dbReference type="SUPFAM" id="SSF160443">
    <property type="entry name" value="SMR domain-like"/>
    <property type="match status" value="1"/>
</dbReference>
<evidence type="ECO:0000256" key="1">
    <source>
        <dbReference type="SAM" id="MobiDB-lite"/>
    </source>
</evidence>
<dbReference type="PANTHER" id="PTHR35562:SF2">
    <property type="entry name" value="DNA ENDONUCLEASE SMRA-RELATED"/>
    <property type="match status" value="1"/>
</dbReference>
<dbReference type="PANTHER" id="PTHR35562">
    <property type="entry name" value="DNA ENDONUCLEASE SMRA-RELATED"/>
    <property type="match status" value="1"/>
</dbReference>